<dbReference type="GO" id="GO:0005739">
    <property type="term" value="C:mitochondrion"/>
    <property type="evidence" value="ECO:0007669"/>
    <property type="project" value="TreeGrafter"/>
</dbReference>
<dbReference type="GO" id="GO:0034599">
    <property type="term" value="P:cellular response to oxidative stress"/>
    <property type="evidence" value="ECO:0007669"/>
    <property type="project" value="InterPro"/>
</dbReference>
<dbReference type="InterPro" id="IPR013740">
    <property type="entry name" value="Redoxin"/>
</dbReference>
<dbReference type="EMBL" id="CAFBNE010000005">
    <property type="protein sequence ID" value="CAB4931394.1"/>
    <property type="molecule type" value="Genomic_DNA"/>
</dbReference>
<keyword evidence="4" id="KW-0676">Redox-active center</keyword>
<accession>A0A6J7IM65</accession>
<feature type="domain" description="Thioredoxin" evidence="5">
    <location>
        <begin position="3"/>
        <end position="161"/>
    </location>
</feature>
<gene>
    <name evidence="6" type="ORF">UFOPK3772_00275</name>
</gene>
<dbReference type="PANTHER" id="PTHR10430:SF16">
    <property type="entry name" value="PEROXIREDOXIN-5, MITOCHONDRIAL"/>
    <property type="match status" value="1"/>
</dbReference>
<dbReference type="Pfam" id="PF08534">
    <property type="entry name" value="Redoxin"/>
    <property type="match status" value="1"/>
</dbReference>
<dbReference type="PANTHER" id="PTHR10430">
    <property type="entry name" value="PEROXIREDOXIN"/>
    <property type="match status" value="1"/>
</dbReference>
<dbReference type="InterPro" id="IPR037944">
    <property type="entry name" value="PRX5-like"/>
</dbReference>
<dbReference type="PROSITE" id="PS51352">
    <property type="entry name" value="THIOREDOXIN_2"/>
    <property type="match status" value="1"/>
</dbReference>
<evidence type="ECO:0000259" key="5">
    <source>
        <dbReference type="PROSITE" id="PS51352"/>
    </source>
</evidence>
<sequence>MPIATGDRIPSVDIRLMIDGVPAVASAAEVLGHGQVVLFAVPGAFTPGCSTRHLPGYIERAAEISARGVDVIACISVNDVFVMDAWGKAHGVAETFTMLADPDAAFTRAIGMEIDASGFGLGVRSKRYAMVISEGVVTTLLEEENGLSIMNSTAECVLERL</sequence>
<dbReference type="SUPFAM" id="SSF52833">
    <property type="entry name" value="Thioredoxin-like"/>
    <property type="match status" value="1"/>
</dbReference>
<dbReference type="AlphaFoldDB" id="A0A6J7IM65"/>
<keyword evidence="2" id="KW-0049">Antioxidant</keyword>
<dbReference type="GO" id="GO:0042744">
    <property type="term" value="P:hydrogen peroxide catabolic process"/>
    <property type="evidence" value="ECO:0007669"/>
    <property type="project" value="TreeGrafter"/>
</dbReference>
<dbReference type="InterPro" id="IPR036249">
    <property type="entry name" value="Thioredoxin-like_sf"/>
</dbReference>
<dbReference type="GO" id="GO:0005777">
    <property type="term" value="C:peroxisome"/>
    <property type="evidence" value="ECO:0007669"/>
    <property type="project" value="TreeGrafter"/>
</dbReference>
<proteinExistence type="predicted"/>
<dbReference type="FunFam" id="3.40.30.10:FF:000020">
    <property type="entry name" value="Peroxiredoxin"/>
    <property type="match status" value="1"/>
</dbReference>
<keyword evidence="3" id="KW-0560">Oxidoreductase</keyword>
<dbReference type="CDD" id="cd03013">
    <property type="entry name" value="PRX5_like"/>
    <property type="match status" value="1"/>
</dbReference>
<evidence type="ECO:0000256" key="4">
    <source>
        <dbReference type="ARBA" id="ARBA00023284"/>
    </source>
</evidence>
<evidence type="ECO:0000313" key="6">
    <source>
        <dbReference type="EMBL" id="CAB4931394.1"/>
    </source>
</evidence>
<dbReference type="GO" id="GO:0008379">
    <property type="term" value="F:thioredoxin peroxidase activity"/>
    <property type="evidence" value="ECO:0007669"/>
    <property type="project" value="InterPro"/>
</dbReference>
<evidence type="ECO:0000256" key="1">
    <source>
        <dbReference type="ARBA" id="ARBA00022559"/>
    </source>
</evidence>
<keyword evidence="1" id="KW-0575">Peroxidase</keyword>
<dbReference type="Gene3D" id="3.40.30.10">
    <property type="entry name" value="Glutaredoxin"/>
    <property type="match status" value="1"/>
</dbReference>
<evidence type="ECO:0000256" key="2">
    <source>
        <dbReference type="ARBA" id="ARBA00022862"/>
    </source>
</evidence>
<dbReference type="GO" id="GO:0045454">
    <property type="term" value="P:cell redox homeostasis"/>
    <property type="evidence" value="ECO:0007669"/>
    <property type="project" value="TreeGrafter"/>
</dbReference>
<dbReference type="InterPro" id="IPR013766">
    <property type="entry name" value="Thioredoxin_domain"/>
</dbReference>
<name>A0A6J7IM65_9ZZZZ</name>
<evidence type="ECO:0000256" key="3">
    <source>
        <dbReference type="ARBA" id="ARBA00023002"/>
    </source>
</evidence>
<organism evidence="6">
    <name type="scientific">freshwater metagenome</name>
    <dbReference type="NCBI Taxonomy" id="449393"/>
    <lineage>
        <taxon>unclassified sequences</taxon>
        <taxon>metagenomes</taxon>
        <taxon>ecological metagenomes</taxon>
    </lineage>
</organism>
<protein>
    <submittedName>
        <fullName evidence="6">Unannotated protein</fullName>
    </submittedName>
</protein>
<reference evidence="6" key="1">
    <citation type="submission" date="2020-05" db="EMBL/GenBank/DDBJ databases">
        <authorList>
            <person name="Chiriac C."/>
            <person name="Salcher M."/>
            <person name="Ghai R."/>
            <person name="Kavagutti S V."/>
        </authorList>
    </citation>
    <scope>NUCLEOTIDE SEQUENCE</scope>
</reference>